<feature type="active site" description="Proton donor/acceptor" evidence="9">
    <location>
        <position position="159"/>
    </location>
</feature>
<comment type="pathway">
    <text evidence="1 9">Cell wall biogenesis; peptidoglycan biosynthesis.</text>
</comment>
<dbReference type="Pfam" id="PF03734">
    <property type="entry name" value="YkuD"/>
    <property type="match status" value="1"/>
</dbReference>
<proteinExistence type="inferred from homology"/>
<protein>
    <submittedName>
        <fullName evidence="11">L,D-transpeptidase</fullName>
    </submittedName>
</protein>
<sequence>MLKNELLCRSLMLLCFGTAFLLLFVQWQIADLTPDRGQTEKGEASSQITIDDESRKFVSLPEYGPDSIALAKSVRLVVDLSDRRVYLYENDKLQVSYPVAVGQEGWQTPIGSFRVLKMQKYPVWRHPITGAVLGPGPDNPLGTRWIGFWSDGRHTIGFHGTNQAELVGQPVSHGCLRMRDRDIQALYDRLSLGTPITVKN</sequence>
<evidence type="ECO:0000256" key="3">
    <source>
        <dbReference type="ARBA" id="ARBA00022676"/>
    </source>
</evidence>
<evidence type="ECO:0000256" key="2">
    <source>
        <dbReference type="ARBA" id="ARBA00005992"/>
    </source>
</evidence>
<accession>A0A926VMN0</accession>
<keyword evidence="12" id="KW-1185">Reference proteome</keyword>
<comment type="caution">
    <text evidence="11">The sequence shown here is derived from an EMBL/GenBank/DDBJ whole genome shotgun (WGS) entry which is preliminary data.</text>
</comment>
<dbReference type="GO" id="GO:0008360">
    <property type="term" value="P:regulation of cell shape"/>
    <property type="evidence" value="ECO:0007669"/>
    <property type="project" value="UniProtKB-UniRule"/>
</dbReference>
<evidence type="ECO:0000256" key="7">
    <source>
        <dbReference type="ARBA" id="ARBA00022984"/>
    </source>
</evidence>
<comment type="similarity">
    <text evidence="2">Belongs to the YkuD family.</text>
</comment>
<dbReference type="GO" id="GO:0016757">
    <property type="term" value="F:glycosyltransferase activity"/>
    <property type="evidence" value="ECO:0007669"/>
    <property type="project" value="UniProtKB-KW"/>
</dbReference>
<evidence type="ECO:0000313" key="12">
    <source>
        <dbReference type="Proteomes" id="UP000641646"/>
    </source>
</evidence>
<dbReference type="GO" id="GO:0018104">
    <property type="term" value="P:peptidoglycan-protein cross-linking"/>
    <property type="evidence" value="ECO:0007669"/>
    <property type="project" value="TreeGrafter"/>
</dbReference>
<keyword evidence="8 9" id="KW-0961">Cell wall biogenesis/degradation</keyword>
<evidence type="ECO:0000256" key="5">
    <source>
        <dbReference type="ARBA" id="ARBA00022801"/>
    </source>
</evidence>
<evidence type="ECO:0000256" key="4">
    <source>
        <dbReference type="ARBA" id="ARBA00022679"/>
    </source>
</evidence>
<dbReference type="Gene3D" id="2.40.440.10">
    <property type="entry name" value="L,D-transpeptidase catalytic domain-like"/>
    <property type="match status" value="1"/>
</dbReference>
<keyword evidence="4" id="KW-0808">Transferase</keyword>
<evidence type="ECO:0000313" key="11">
    <source>
        <dbReference type="EMBL" id="MBD2186508.1"/>
    </source>
</evidence>
<feature type="domain" description="L,D-TPase catalytic" evidence="10">
    <location>
        <begin position="74"/>
        <end position="199"/>
    </location>
</feature>
<dbReference type="GO" id="GO:0071972">
    <property type="term" value="F:peptidoglycan L,D-transpeptidase activity"/>
    <property type="evidence" value="ECO:0007669"/>
    <property type="project" value="TreeGrafter"/>
</dbReference>
<organism evidence="11 12">
    <name type="scientific">Aerosakkonema funiforme FACHB-1375</name>
    <dbReference type="NCBI Taxonomy" id="2949571"/>
    <lineage>
        <taxon>Bacteria</taxon>
        <taxon>Bacillati</taxon>
        <taxon>Cyanobacteriota</taxon>
        <taxon>Cyanophyceae</taxon>
        <taxon>Oscillatoriophycideae</taxon>
        <taxon>Aerosakkonematales</taxon>
        <taxon>Aerosakkonemataceae</taxon>
        <taxon>Aerosakkonema</taxon>
    </lineage>
</organism>
<dbReference type="GO" id="GO:0071555">
    <property type="term" value="P:cell wall organization"/>
    <property type="evidence" value="ECO:0007669"/>
    <property type="project" value="UniProtKB-UniRule"/>
</dbReference>
<evidence type="ECO:0000256" key="6">
    <source>
        <dbReference type="ARBA" id="ARBA00022960"/>
    </source>
</evidence>
<keyword evidence="6 9" id="KW-0133">Cell shape</keyword>
<dbReference type="InterPro" id="IPR005490">
    <property type="entry name" value="LD_TPept_cat_dom"/>
</dbReference>
<dbReference type="SUPFAM" id="SSF141523">
    <property type="entry name" value="L,D-transpeptidase catalytic domain-like"/>
    <property type="match status" value="1"/>
</dbReference>
<dbReference type="RefSeq" id="WP_190475912.1">
    <property type="nucleotide sequence ID" value="NZ_JACJPW010000222.1"/>
</dbReference>
<keyword evidence="3" id="KW-0328">Glycosyltransferase</keyword>
<dbReference type="GO" id="GO:0005576">
    <property type="term" value="C:extracellular region"/>
    <property type="evidence" value="ECO:0007669"/>
    <property type="project" value="TreeGrafter"/>
</dbReference>
<dbReference type="InterPro" id="IPR038063">
    <property type="entry name" value="Transpep_catalytic_dom"/>
</dbReference>
<gene>
    <name evidence="11" type="ORF">H6G03_36590</name>
</gene>
<evidence type="ECO:0000259" key="10">
    <source>
        <dbReference type="PROSITE" id="PS52029"/>
    </source>
</evidence>
<dbReference type="AlphaFoldDB" id="A0A926VMN0"/>
<evidence type="ECO:0000256" key="9">
    <source>
        <dbReference type="PROSITE-ProRule" id="PRU01373"/>
    </source>
</evidence>
<dbReference type="PANTHER" id="PTHR30582">
    <property type="entry name" value="L,D-TRANSPEPTIDASE"/>
    <property type="match status" value="1"/>
</dbReference>
<dbReference type="PANTHER" id="PTHR30582:SF24">
    <property type="entry name" value="L,D-TRANSPEPTIDASE ERFK_SRFK-RELATED"/>
    <property type="match status" value="1"/>
</dbReference>
<evidence type="ECO:0000256" key="8">
    <source>
        <dbReference type="ARBA" id="ARBA00023316"/>
    </source>
</evidence>
<dbReference type="InterPro" id="IPR050979">
    <property type="entry name" value="LD-transpeptidase"/>
</dbReference>
<dbReference type="PROSITE" id="PS52029">
    <property type="entry name" value="LD_TPASE"/>
    <property type="match status" value="1"/>
</dbReference>
<keyword evidence="5" id="KW-0378">Hydrolase</keyword>
<feature type="active site" description="Nucleophile" evidence="9">
    <location>
        <position position="175"/>
    </location>
</feature>
<reference evidence="11" key="1">
    <citation type="journal article" date="2015" name="ISME J.">
        <title>Draft Genome Sequence of Streptomyces incarnatus NRRL8089, which Produces the Nucleoside Antibiotic Sinefungin.</title>
        <authorList>
            <person name="Oshima K."/>
            <person name="Hattori M."/>
            <person name="Shimizu H."/>
            <person name="Fukuda K."/>
            <person name="Nemoto M."/>
            <person name="Inagaki K."/>
            <person name="Tamura T."/>
        </authorList>
    </citation>
    <scope>NUCLEOTIDE SEQUENCE</scope>
    <source>
        <strain evidence="11">FACHB-1375</strain>
    </source>
</reference>
<dbReference type="CDD" id="cd16913">
    <property type="entry name" value="YkuD_like"/>
    <property type="match status" value="1"/>
</dbReference>
<dbReference type="Proteomes" id="UP000641646">
    <property type="component" value="Unassembled WGS sequence"/>
</dbReference>
<dbReference type="EMBL" id="JACJPW010000222">
    <property type="protein sequence ID" value="MBD2186508.1"/>
    <property type="molecule type" value="Genomic_DNA"/>
</dbReference>
<reference evidence="11" key="2">
    <citation type="submission" date="2020-08" db="EMBL/GenBank/DDBJ databases">
        <authorList>
            <person name="Chen M."/>
            <person name="Teng W."/>
            <person name="Zhao L."/>
            <person name="Hu C."/>
            <person name="Zhou Y."/>
            <person name="Han B."/>
            <person name="Song L."/>
            <person name="Shu W."/>
        </authorList>
    </citation>
    <scope>NUCLEOTIDE SEQUENCE</scope>
    <source>
        <strain evidence="11">FACHB-1375</strain>
    </source>
</reference>
<keyword evidence="7 9" id="KW-0573">Peptidoglycan synthesis</keyword>
<evidence type="ECO:0000256" key="1">
    <source>
        <dbReference type="ARBA" id="ARBA00004752"/>
    </source>
</evidence>
<name>A0A926VMN0_9CYAN</name>